<evidence type="ECO:0000313" key="3">
    <source>
        <dbReference type="Proteomes" id="UP000807306"/>
    </source>
</evidence>
<organism evidence="2 3">
    <name type="scientific">Crepidotus variabilis</name>
    <dbReference type="NCBI Taxonomy" id="179855"/>
    <lineage>
        <taxon>Eukaryota</taxon>
        <taxon>Fungi</taxon>
        <taxon>Dikarya</taxon>
        <taxon>Basidiomycota</taxon>
        <taxon>Agaricomycotina</taxon>
        <taxon>Agaricomycetes</taxon>
        <taxon>Agaricomycetidae</taxon>
        <taxon>Agaricales</taxon>
        <taxon>Agaricineae</taxon>
        <taxon>Crepidotaceae</taxon>
        <taxon>Crepidotus</taxon>
    </lineage>
</organism>
<dbReference type="Proteomes" id="UP000807306">
    <property type="component" value="Unassembled WGS sequence"/>
</dbReference>
<dbReference type="AlphaFoldDB" id="A0A9P6EBS9"/>
<reference evidence="2" key="1">
    <citation type="submission" date="2020-11" db="EMBL/GenBank/DDBJ databases">
        <authorList>
            <consortium name="DOE Joint Genome Institute"/>
            <person name="Ahrendt S."/>
            <person name="Riley R."/>
            <person name="Andreopoulos W."/>
            <person name="Labutti K."/>
            <person name="Pangilinan J."/>
            <person name="Ruiz-Duenas F.J."/>
            <person name="Barrasa J.M."/>
            <person name="Sanchez-Garcia M."/>
            <person name="Camarero S."/>
            <person name="Miyauchi S."/>
            <person name="Serrano A."/>
            <person name="Linde D."/>
            <person name="Babiker R."/>
            <person name="Drula E."/>
            <person name="Ayuso-Fernandez I."/>
            <person name="Pacheco R."/>
            <person name="Padilla G."/>
            <person name="Ferreira P."/>
            <person name="Barriuso J."/>
            <person name="Kellner H."/>
            <person name="Castanera R."/>
            <person name="Alfaro M."/>
            <person name="Ramirez L."/>
            <person name="Pisabarro A.G."/>
            <person name="Kuo A."/>
            <person name="Tritt A."/>
            <person name="Lipzen A."/>
            <person name="He G."/>
            <person name="Yan M."/>
            <person name="Ng V."/>
            <person name="Cullen D."/>
            <person name="Martin F."/>
            <person name="Rosso M.-N."/>
            <person name="Henrissat B."/>
            <person name="Hibbett D."/>
            <person name="Martinez A.T."/>
            <person name="Grigoriev I.V."/>
        </authorList>
    </citation>
    <scope>NUCLEOTIDE SEQUENCE</scope>
    <source>
        <strain evidence="2">CBS 506.95</strain>
    </source>
</reference>
<name>A0A9P6EBS9_9AGAR</name>
<proteinExistence type="predicted"/>
<feature type="transmembrane region" description="Helical" evidence="1">
    <location>
        <begin position="31"/>
        <end position="50"/>
    </location>
</feature>
<keyword evidence="3" id="KW-1185">Reference proteome</keyword>
<comment type="caution">
    <text evidence="2">The sequence shown here is derived from an EMBL/GenBank/DDBJ whole genome shotgun (WGS) entry which is preliminary data.</text>
</comment>
<keyword evidence="1" id="KW-0472">Membrane</keyword>
<protein>
    <submittedName>
        <fullName evidence="2">Uncharacterized protein</fullName>
    </submittedName>
</protein>
<keyword evidence="1" id="KW-0812">Transmembrane</keyword>
<evidence type="ECO:0000313" key="2">
    <source>
        <dbReference type="EMBL" id="KAF9526206.1"/>
    </source>
</evidence>
<evidence type="ECO:0000256" key="1">
    <source>
        <dbReference type="SAM" id="Phobius"/>
    </source>
</evidence>
<dbReference type="EMBL" id="MU157874">
    <property type="protein sequence ID" value="KAF9526206.1"/>
    <property type="molecule type" value="Genomic_DNA"/>
</dbReference>
<keyword evidence="1" id="KW-1133">Transmembrane helix</keyword>
<accession>A0A9P6EBS9</accession>
<gene>
    <name evidence="2" type="ORF">CPB83DRAFT_858239</name>
</gene>
<sequence>MVPRQLGAQSLEPGAPVTMLLLKVADPSTHILQLLLFLYFGGFFSIQRIFNGNHT</sequence>